<reference evidence="1 2" key="1">
    <citation type="submission" date="2015-12" db="EMBL/GenBank/DDBJ databases">
        <authorList>
            <person name="Shamseldin A."/>
            <person name="Moawad H."/>
            <person name="Abd El-Rahim W.M."/>
            <person name="Sadowsky M.J."/>
        </authorList>
    </citation>
    <scope>NUCLEOTIDE SEQUENCE [LARGE SCALE GENOMIC DNA]</scope>
    <source>
        <strain evidence="1 2">WF1</strain>
    </source>
</reference>
<accession>A0A1V8MAZ5</accession>
<dbReference type="EMBL" id="LPUF01000001">
    <property type="protein sequence ID" value="OQK18707.1"/>
    <property type="molecule type" value="Genomic_DNA"/>
</dbReference>
<proteinExistence type="predicted"/>
<dbReference type="OrthoDB" id="9787807at2"/>
<organism evidence="1 2">
    <name type="scientific">Methyloprofundus sedimenti</name>
    <dbReference type="NCBI Taxonomy" id="1420851"/>
    <lineage>
        <taxon>Bacteria</taxon>
        <taxon>Pseudomonadati</taxon>
        <taxon>Pseudomonadota</taxon>
        <taxon>Gammaproteobacteria</taxon>
        <taxon>Methylococcales</taxon>
        <taxon>Methylococcaceae</taxon>
        <taxon>Methyloprofundus</taxon>
    </lineage>
</organism>
<evidence type="ECO:0008006" key="3">
    <source>
        <dbReference type="Google" id="ProtNLM"/>
    </source>
</evidence>
<keyword evidence="2" id="KW-1185">Reference proteome</keyword>
<sequence>MQLLYEFGDDYVWKNIRSVEELGKVRLDAMKLFLADYEDGKKSGKYINASLPVLPFQDTEFDLALCSHYLFLYSEYVSQEQHILSMKELCRVAKEVRVYPLLSISTNTKSKHLEPVISKLTEMGICISLVPVDYEFQKGATKMLVAKYV</sequence>
<protein>
    <recommendedName>
        <fullName evidence="3">Methyltransferase type 11 domain-containing protein</fullName>
    </recommendedName>
</protein>
<dbReference type="Proteomes" id="UP000191980">
    <property type="component" value="Unassembled WGS sequence"/>
</dbReference>
<name>A0A1V8MAZ5_9GAMM</name>
<evidence type="ECO:0000313" key="2">
    <source>
        <dbReference type="Proteomes" id="UP000191980"/>
    </source>
</evidence>
<dbReference type="STRING" id="1420851.AU255_07115"/>
<evidence type="ECO:0000313" key="1">
    <source>
        <dbReference type="EMBL" id="OQK18707.1"/>
    </source>
</evidence>
<comment type="caution">
    <text evidence="1">The sequence shown here is derived from an EMBL/GenBank/DDBJ whole genome shotgun (WGS) entry which is preliminary data.</text>
</comment>
<gene>
    <name evidence="1" type="ORF">AU255_07115</name>
</gene>
<dbReference type="AlphaFoldDB" id="A0A1V8MAZ5"/>